<evidence type="ECO:0000313" key="2">
    <source>
        <dbReference type="EMBL" id="KTB38328.1"/>
    </source>
</evidence>
<comment type="caution">
    <text evidence="2">The sequence shown here is derived from an EMBL/GenBank/DDBJ whole genome shotgun (WGS) entry which is preliminary data.</text>
</comment>
<dbReference type="Proteomes" id="UP000054988">
    <property type="component" value="Unassembled WGS sequence"/>
</dbReference>
<proteinExistence type="predicted"/>
<name>A0A0W0FQ42_MONRR</name>
<evidence type="ECO:0000313" key="3">
    <source>
        <dbReference type="Proteomes" id="UP000054988"/>
    </source>
</evidence>
<reference evidence="2 3" key="1">
    <citation type="submission" date="2015-12" db="EMBL/GenBank/DDBJ databases">
        <title>Draft genome sequence of Moniliophthora roreri, the causal agent of frosty pod rot of cacao.</title>
        <authorList>
            <person name="Aime M.C."/>
            <person name="Diaz-Valderrama J.R."/>
            <person name="Kijpornyongpan T."/>
            <person name="Phillips-Mora W."/>
        </authorList>
    </citation>
    <scope>NUCLEOTIDE SEQUENCE [LARGE SCALE GENOMIC DNA]</scope>
    <source>
        <strain evidence="2 3">MCA 2952</strain>
    </source>
</reference>
<feature type="transmembrane region" description="Helical" evidence="1">
    <location>
        <begin position="24"/>
        <end position="43"/>
    </location>
</feature>
<keyword evidence="1" id="KW-0472">Membrane</keyword>
<protein>
    <submittedName>
        <fullName evidence="2">Uncharacterized protein</fullName>
    </submittedName>
</protein>
<organism evidence="2 3">
    <name type="scientific">Moniliophthora roreri</name>
    <name type="common">Frosty pod rot fungus</name>
    <name type="synonym">Monilia roreri</name>
    <dbReference type="NCBI Taxonomy" id="221103"/>
    <lineage>
        <taxon>Eukaryota</taxon>
        <taxon>Fungi</taxon>
        <taxon>Dikarya</taxon>
        <taxon>Basidiomycota</taxon>
        <taxon>Agaricomycotina</taxon>
        <taxon>Agaricomycetes</taxon>
        <taxon>Agaricomycetidae</taxon>
        <taxon>Agaricales</taxon>
        <taxon>Marasmiineae</taxon>
        <taxon>Marasmiaceae</taxon>
        <taxon>Moniliophthora</taxon>
    </lineage>
</organism>
<keyword evidence="1" id="KW-0812">Transmembrane</keyword>
<evidence type="ECO:0000256" key="1">
    <source>
        <dbReference type="SAM" id="Phobius"/>
    </source>
</evidence>
<gene>
    <name evidence="2" type="ORF">WG66_9106</name>
</gene>
<accession>A0A0W0FQ42</accession>
<dbReference type="EMBL" id="LATX01001770">
    <property type="protein sequence ID" value="KTB38328.1"/>
    <property type="molecule type" value="Genomic_DNA"/>
</dbReference>
<sequence>MNGANTAIESATLLAESPECSNTSVLPLLLVLIILGTLGKLLCPYISLSALEKTIVDARLQMITNEMEHGRFASQKELRVALQTLDTAIANLRDELYSSDDMSWMEYACFFLWTRWKAPLMLNWKVAKIQRRMLREVENEKRAWSEYQTMRRDE</sequence>
<dbReference type="AlphaFoldDB" id="A0A0W0FQ42"/>
<keyword evidence="1" id="KW-1133">Transmembrane helix</keyword>